<dbReference type="Proteomes" id="UP000193804">
    <property type="component" value="Unassembled WGS sequence"/>
</dbReference>
<keyword evidence="1" id="KW-0732">Signal</keyword>
<keyword evidence="3" id="KW-1185">Reference proteome</keyword>
<dbReference type="PROSITE" id="PS51257">
    <property type="entry name" value="PROKAR_LIPOPROTEIN"/>
    <property type="match status" value="1"/>
</dbReference>
<proteinExistence type="predicted"/>
<evidence type="ECO:0000256" key="1">
    <source>
        <dbReference type="SAM" id="SignalP"/>
    </source>
</evidence>
<protein>
    <recommendedName>
        <fullName evidence="4">DUF4625 domain-containing protein</fullName>
    </recommendedName>
</protein>
<accession>A0A1X7J8N6</accession>
<dbReference type="OrthoDB" id="980684at2"/>
<evidence type="ECO:0000313" key="3">
    <source>
        <dbReference type="Proteomes" id="UP000193804"/>
    </source>
</evidence>
<feature type="signal peptide" evidence="1">
    <location>
        <begin position="1"/>
        <end position="21"/>
    </location>
</feature>
<dbReference type="EMBL" id="FXAW01000002">
    <property type="protein sequence ID" value="SMG24018.1"/>
    <property type="molecule type" value="Genomic_DNA"/>
</dbReference>
<evidence type="ECO:0000313" key="2">
    <source>
        <dbReference type="EMBL" id="SMG24018.1"/>
    </source>
</evidence>
<dbReference type="RefSeq" id="WP_085516370.1">
    <property type="nucleotide sequence ID" value="NZ_FXAW01000002.1"/>
</dbReference>
<dbReference type="AlphaFoldDB" id="A0A1X7J8N6"/>
<evidence type="ECO:0008006" key="4">
    <source>
        <dbReference type="Google" id="ProtNLM"/>
    </source>
</evidence>
<sequence length="323" mass="34281">MMKFLKSGLLFAAAGLLVFTACDPAEDETPIGSAPNVTVTVENEQDEYLPGDVIDLVVDFTADDPVVGATINAETEEFILTFDATGISNNVIDLNEFDVASSTEGSFTLSGIQIPNEFANQTLTFTIEMEDGEGRIGEGSLDVEVGEADEPIASFSAILLGAQGNTNPGFVNALSGETATYGEARDASGLNNSTIDFAYYYGNSNRNTIASIDDAGLNAVYEATNPDLSIEDNFGTRNSTRFLITDLSPEDFDNIETNSELVANAESEVTTNSSATQLSEGSVIAFKLDEDRGSYLGLIKVVSIDDTNGNGTITIEVKVQESE</sequence>
<gene>
    <name evidence="2" type="ORF">SAMN05661096_01436</name>
</gene>
<reference evidence="3" key="1">
    <citation type="submission" date="2017-04" db="EMBL/GenBank/DDBJ databases">
        <authorList>
            <person name="Varghese N."/>
            <person name="Submissions S."/>
        </authorList>
    </citation>
    <scope>NUCLEOTIDE SEQUENCE [LARGE SCALE GENOMIC DNA]</scope>
    <source>
        <strain evidence="3">DSM 4125</strain>
    </source>
</reference>
<feature type="chain" id="PRO_5012033072" description="DUF4625 domain-containing protein" evidence="1">
    <location>
        <begin position="22"/>
        <end position="323"/>
    </location>
</feature>
<organism evidence="2 3">
    <name type="scientific">Marivirga sericea</name>
    <dbReference type="NCBI Taxonomy" id="1028"/>
    <lineage>
        <taxon>Bacteria</taxon>
        <taxon>Pseudomonadati</taxon>
        <taxon>Bacteroidota</taxon>
        <taxon>Cytophagia</taxon>
        <taxon>Cytophagales</taxon>
        <taxon>Marivirgaceae</taxon>
        <taxon>Marivirga</taxon>
    </lineage>
</organism>
<name>A0A1X7J8N6_9BACT</name>